<dbReference type="InterPro" id="IPR029046">
    <property type="entry name" value="LolA/LolB/LppX"/>
</dbReference>
<reference evidence="3" key="1">
    <citation type="submission" date="2020-04" db="EMBL/GenBank/DDBJ databases">
        <title>Deep metagenomics examines the oral microbiome during advanced dental caries in children, revealing novel taxa and co-occurrences with host molecules.</title>
        <authorList>
            <person name="Baker J.L."/>
            <person name="Morton J.T."/>
            <person name="Dinis M."/>
            <person name="Alvarez R."/>
            <person name="Tran N.C."/>
            <person name="Knight R."/>
            <person name="Edlund A."/>
        </authorList>
    </citation>
    <scope>NUCLEOTIDE SEQUENCE</scope>
    <source>
        <strain evidence="3">JCVI_25_bin.9</strain>
    </source>
</reference>
<dbReference type="SUPFAM" id="SSF89392">
    <property type="entry name" value="Prokaryotic lipoproteins and lipoprotein localization factors"/>
    <property type="match status" value="1"/>
</dbReference>
<feature type="signal peptide" evidence="2">
    <location>
        <begin position="1"/>
        <end position="21"/>
    </location>
</feature>
<keyword evidence="3" id="KW-0449">Lipoprotein</keyword>
<organism evidence="3 4">
    <name type="scientific">Prevotella histicola</name>
    <dbReference type="NCBI Taxonomy" id="470565"/>
    <lineage>
        <taxon>Bacteria</taxon>
        <taxon>Pseudomonadati</taxon>
        <taxon>Bacteroidota</taxon>
        <taxon>Bacteroidia</taxon>
        <taxon>Bacteroidales</taxon>
        <taxon>Prevotellaceae</taxon>
        <taxon>Prevotella</taxon>
    </lineage>
</organism>
<protein>
    <submittedName>
        <fullName evidence="3">Outer-membrane lipoprotein carrier protein LolA</fullName>
    </submittedName>
</protein>
<dbReference type="GeneID" id="66732194"/>
<sequence length="204" mass="22776">MKQIKYLLMIVAIVISNNIFAQNAIKAKECLDKATAIVSNQGGLTARFALSQTGHVGRISGTISVKGAKFVAATPQTTIWFDGKTQWSYMKSTNEVNVSNPTEAQRLSMNPYSLMTMYRQGYTLNMTSEGGAYVVYMKATNPNRSVSEAYVTVSKAYQLQKIRMKQGKKWTTITVSNIQKKNLSDGIFTFNKKRYPSAEIVDLR</sequence>
<evidence type="ECO:0000256" key="2">
    <source>
        <dbReference type="SAM" id="SignalP"/>
    </source>
</evidence>
<dbReference type="CDD" id="cd16325">
    <property type="entry name" value="LolA"/>
    <property type="match status" value="1"/>
</dbReference>
<dbReference type="Gene3D" id="2.50.20.10">
    <property type="entry name" value="Lipoprotein localisation LolA/LolB/LppX"/>
    <property type="match status" value="1"/>
</dbReference>
<dbReference type="Pfam" id="PF16584">
    <property type="entry name" value="LolA_2"/>
    <property type="match status" value="1"/>
</dbReference>
<dbReference type="PANTHER" id="PTHR35869">
    <property type="entry name" value="OUTER-MEMBRANE LIPOPROTEIN CARRIER PROTEIN"/>
    <property type="match status" value="1"/>
</dbReference>
<evidence type="ECO:0000313" key="3">
    <source>
        <dbReference type="EMBL" id="MBF1414027.1"/>
    </source>
</evidence>
<dbReference type="EMBL" id="JABZSQ010000004">
    <property type="protein sequence ID" value="MBF1414027.1"/>
    <property type="molecule type" value="Genomic_DNA"/>
</dbReference>
<dbReference type="Proteomes" id="UP000757461">
    <property type="component" value="Unassembled WGS sequence"/>
</dbReference>
<evidence type="ECO:0000256" key="1">
    <source>
        <dbReference type="ARBA" id="ARBA00022729"/>
    </source>
</evidence>
<dbReference type="InterPro" id="IPR004564">
    <property type="entry name" value="OM_lipoprot_carrier_LolA-like"/>
</dbReference>
<evidence type="ECO:0000313" key="4">
    <source>
        <dbReference type="Proteomes" id="UP000757461"/>
    </source>
</evidence>
<dbReference type="AlphaFoldDB" id="A0A930N8Y0"/>
<feature type="chain" id="PRO_5041151439" evidence="2">
    <location>
        <begin position="22"/>
        <end position="204"/>
    </location>
</feature>
<accession>A0A930N8Y0</accession>
<dbReference type="PANTHER" id="PTHR35869:SF1">
    <property type="entry name" value="OUTER-MEMBRANE LIPOPROTEIN CARRIER PROTEIN"/>
    <property type="match status" value="1"/>
</dbReference>
<dbReference type="RefSeq" id="WP_008823218.1">
    <property type="nucleotide sequence ID" value="NZ_CAKAQX010000003.1"/>
</dbReference>
<name>A0A930N8Y0_9BACT</name>
<comment type="caution">
    <text evidence="3">The sequence shown here is derived from an EMBL/GenBank/DDBJ whole genome shotgun (WGS) entry which is preliminary data.</text>
</comment>
<proteinExistence type="predicted"/>
<gene>
    <name evidence="3" type="ORF">HXN33_00480</name>
</gene>
<keyword evidence="1 2" id="KW-0732">Signal</keyword>